<dbReference type="InterPro" id="IPR012454">
    <property type="entry name" value="DUF1659"/>
</dbReference>
<evidence type="ECO:0000313" key="2">
    <source>
        <dbReference type="EMBL" id="MBB5148584.1"/>
    </source>
</evidence>
<organism evidence="2 3">
    <name type="scientific">Ureibacillus thermosphaericus</name>
    <dbReference type="NCBI Taxonomy" id="51173"/>
    <lineage>
        <taxon>Bacteria</taxon>
        <taxon>Bacillati</taxon>
        <taxon>Bacillota</taxon>
        <taxon>Bacilli</taxon>
        <taxon>Bacillales</taxon>
        <taxon>Caryophanaceae</taxon>
        <taxon>Ureibacillus</taxon>
    </lineage>
</organism>
<proteinExistence type="predicted"/>
<feature type="domain" description="DUF1659" evidence="1">
    <location>
        <begin position="3"/>
        <end position="70"/>
    </location>
</feature>
<evidence type="ECO:0000259" key="1">
    <source>
        <dbReference type="Pfam" id="PF07872"/>
    </source>
</evidence>
<evidence type="ECO:0000313" key="3">
    <source>
        <dbReference type="Proteomes" id="UP000557217"/>
    </source>
</evidence>
<reference evidence="2 3" key="1">
    <citation type="submission" date="2020-08" db="EMBL/GenBank/DDBJ databases">
        <title>Genomic Encyclopedia of Type Strains, Phase IV (KMG-IV): sequencing the most valuable type-strain genomes for metagenomic binning, comparative biology and taxonomic classification.</title>
        <authorList>
            <person name="Goeker M."/>
        </authorList>
    </citation>
    <scope>NUCLEOTIDE SEQUENCE [LARGE SCALE GENOMIC DNA]</scope>
    <source>
        <strain evidence="2 3">DSM 10633</strain>
    </source>
</reference>
<accession>A0A840PTR1</accession>
<dbReference type="EMBL" id="JACHGZ010000008">
    <property type="protein sequence ID" value="MBB5148584.1"/>
    <property type="molecule type" value="Genomic_DNA"/>
</dbReference>
<protein>
    <submittedName>
        <fullName evidence="2">Uncharacterized protein YlbG (UPF0298 family)</fullName>
    </submittedName>
</protein>
<comment type="caution">
    <text evidence="2">The sequence shown here is derived from an EMBL/GenBank/DDBJ whole genome shotgun (WGS) entry which is preliminary data.</text>
</comment>
<dbReference type="Proteomes" id="UP000557217">
    <property type="component" value="Unassembled WGS sequence"/>
</dbReference>
<name>A0A840PTR1_URETH</name>
<sequence>MANLTFENATLKIVYETGIDEYGDVVYSSRSYKNVRSNVTAEQLAAVVQAFIQLSNYPVVHATLSTTEKIDL</sequence>
<dbReference type="AlphaFoldDB" id="A0A840PTR1"/>
<gene>
    <name evidence="2" type="ORF">HNR36_000970</name>
</gene>
<keyword evidence="3" id="KW-1185">Reference proteome</keyword>
<dbReference type="RefSeq" id="WP_016838055.1">
    <property type="nucleotide sequence ID" value="NZ_AP018335.1"/>
</dbReference>
<dbReference type="Pfam" id="PF07872">
    <property type="entry name" value="DUF1659"/>
    <property type="match status" value="1"/>
</dbReference>